<dbReference type="RefSeq" id="WP_306744394.1">
    <property type="nucleotide sequence ID" value="NZ_NSDM01000001.1"/>
</dbReference>
<evidence type="ECO:0000313" key="3">
    <source>
        <dbReference type="Proteomes" id="UP001225605"/>
    </source>
</evidence>
<gene>
    <name evidence="2" type="ORF">CKY47_04930</name>
</gene>
<reference evidence="2 3" key="1">
    <citation type="submission" date="2017-06" db="EMBL/GenBank/DDBJ databases">
        <title>Cultured bacterium strain Saccharothrix yanglingensis Hhs.015.</title>
        <authorList>
            <person name="Xia Y."/>
        </authorList>
    </citation>
    <scope>NUCLEOTIDE SEQUENCE [LARGE SCALE GENOMIC DNA]</scope>
    <source>
        <strain evidence="2 3">Hhs.015</strain>
    </source>
</reference>
<feature type="signal peptide" evidence="1">
    <location>
        <begin position="1"/>
        <end position="19"/>
    </location>
</feature>
<dbReference type="EMBL" id="NSDM01000001">
    <property type="protein sequence ID" value="MDQ2583335.1"/>
    <property type="molecule type" value="Genomic_DNA"/>
</dbReference>
<keyword evidence="1" id="KW-0732">Signal</keyword>
<comment type="caution">
    <text evidence="2">The sequence shown here is derived from an EMBL/GenBank/DDBJ whole genome shotgun (WGS) entry which is preliminary data.</text>
</comment>
<organism evidence="2 3">
    <name type="scientific">Saccharothrix yanglingensis</name>
    <dbReference type="NCBI Taxonomy" id="659496"/>
    <lineage>
        <taxon>Bacteria</taxon>
        <taxon>Bacillati</taxon>
        <taxon>Actinomycetota</taxon>
        <taxon>Actinomycetes</taxon>
        <taxon>Pseudonocardiales</taxon>
        <taxon>Pseudonocardiaceae</taxon>
        <taxon>Saccharothrix</taxon>
    </lineage>
</organism>
<evidence type="ECO:0000256" key="1">
    <source>
        <dbReference type="SAM" id="SignalP"/>
    </source>
</evidence>
<feature type="chain" id="PRO_5045684854" description="Small secreted protein" evidence="1">
    <location>
        <begin position="20"/>
        <end position="191"/>
    </location>
</feature>
<dbReference type="PROSITE" id="PS51257">
    <property type="entry name" value="PROKAR_LIPOPROTEIN"/>
    <property type="match status" value="1"/>
</dbReference>
<protein>
    <recommendedName>
        <fullName evidence="4">Small secreted protein</fullName>
    </recommendedName>
</protein>
<proteinExistence type="predicted"/>
<keyword evidence="3" id="KW-1185">Reference proteome</keyword>
<dbReference type="Proteomes" id="UP001225605">
    <property type="component" value="Unassembled WGS sequence"/>
</dbReference>
<name>A0ABU0WU05_9PSEU</name>
<evidence type="ECO:0000313" key="2">
    <source>
        <dbReference type="EMBL" id="MDQ2583335.1"/>
    </source>
</evidence>
<evidence type="ECO:0008006" key="4">
    <source>
        <dbReference type="Google" id="ProtNLM"/>
    </source>
</evidence>
<sequence length="191" mass="19042">MRLSVLVAVAVLAAGCSSGGGPGAPAPSSADARDNPAVAYMDKVCTAASTFVTATKTPPRLDAGDPAVLKAEMAAYMGQMADAYDQTATRLREVGPSPVAGGDEQVGAMATTFTDIARNFSDAKAALDAADANDQTGGLQAAGDAIARLDAFVEPLKALDASPELTAAAEKAGACQGLRRLTPTGSAVPTT</sequence>
<accession>A0ABU0WU05</accession>